<dbReference type="GO" id="GO:0006623">
    <property type="term" value="P:protein targeting to vacuole"/>
    <property type="evidence" value="ECO:0007669"/>
    <property type="project" value="InterPro"/>
</dbReference>
<dbReference type="InterPro" id="IPR045111">
    <property type="entry name" value="Vps41/Vps8"/>
</dbReference>
<dbReference type="PANTHER" id="PTHR12616:SF8">
    <property type="entry name" value="VACUOLAR PROTEIN SORTING-ASSOCIATED PROTEIN 8 HOMOLOG"/>
    <property type="match status" value="1"/>
</dbReference>
<gene>
    <name evidence="1" type="ORF">PAPOLLO_LOCUS3680</name>
</gene>
<dbReference type="GO" id="GO:0005770">
    <property type="term" value="C:late endosome"/>
    <property type="evidence" value="ECO:0007669"/>
    <property type="project" value="TreeGrafter"/>
</dbReference>
<protein>
    <submittedName>
        <fullName evidence="1">(apollo) hypothetical protein</fullName>
    </submittedName>
</protein>
<name>A0A8S3W9Y5_PARAO</name>
<dbReference type="PANTHER" id="PTHR12616">
    <property type="entry name" value="VACUOLAR PROTEIN SORTING VPS41"/>
    <property type="match status" value="1"/>
</dbReference>
<sequence>MLSRPSLRVARALLALTPGAQNLDCQIEILEFISGQLQSGALPLDQEVIKGVQGLATTITSERSDRAWLALMKRLRSQRDHSLANYQSAIQRPRIQWHLDVLLDCHEKSIEEFFKIENPSCLDISEFFEYIRSRFEVDVNIKARLQPYLQTLIKLRPQALAAIVKDHYESSISSILSSLEKEYVLEFGDCLLDMASLSGDAAAIYLRNLCVLRPADVKNFLENGTGIVRPEDALEIVKEFGPRDAVPFCLEATGDPSGALDALLDIITSNNETKANHIAEACDLCVRVAPTVPPDVSAEMWTRLLRRVDEVPPSLLFEAIAYLPVDELLVKACDSPKVALTILESGAGRMRVWACARRIAEREAHGALAMALAGARRGLPVRGTCLRCGDSLAARAAARTAHCARAVHVDCDAETTCQTCGKRIPSSVYILPPINSRPITSTPQEYPLSLIAPPRPDLEGVA</sequence>
<evidence type="ECO:0000313" key="2">
    <source>
        <dbReference type="Proteomes" id="UP000691718"/>
    </source>
</evidence>
<proteinExistence type="predicted"/>
<dbReference type="EMBL" id="CAJQZP010000212">
    <property type="protein sequence ID" value="CAG4947696.1"/>
    <property type="molecule type" value="Genomic_DNA"/>
</dbReference>
<dbReference type="OrthoDB" id="289913at2759"/>
<organism evidence="1 2">
    <name type="scientific">Parnassius apollo</name>
    <name type="common">Apollo butterfly</name>
    <name type="synonym">Papilio apollo</name>
    <dbReference type="NCBI Taxonomy" id="110799"/>
    <lineage>
        <taxon>Eukaryota</taxon>
        <taxon>Metazoa</taxon>
        <taxon>Ecdysozoa</taxon>
        <taxon>Arthropoda</taxon>
        <taxon>Hexapoda</taxon>
        <taxon>Insecta</taxon>
        <taxon>Pterygota</taxon>
        <taxon>Neoptera</taxon>
        <taxon>Endopterygota</taxon>
        <taxon>Lepidoptera</taxon>
        <taxon>Glossata</taxon>
        <taxon>Ditrysia</taxon>
        <taxon>Papilionoidea</taxon>
        <taxon>Papilionidae</taxon>
        <taxon>Parnassiinae</taxon>
        <taxon>Parnassini</taxon>
        <taxon>Parnassius</taxon>
        <taxon>Parnassius</taxon>
    </lineage>
</organism>
<dbReference type="GO" id="GO:0030897">
    <property type="term" value="C:HOPS complex"/>
    <property type="evidence" value="ECO:0007669"/>
    <property type="project" value="TreeGrafter"/>
</dbReference>
<comment type="caution">
    <text evidence="1">The sequence shown here is derived from an EMBL/GenBank/DDBJ whole genome shotgun (WGS) entry which is preliminary data.</text>
</comment>
<dbReference type="GO" id="GO:0034058">
    <property type="term" value="P:endosomal vesicle fusion"/>
    <property type="evidence" value="ECO:0007669"/>
    <property type="project" value="TreeGrafter"/>
</dbReference>
<evidence type="ECO:0000313" key="1">
    <source>
        <dbReference type="EMBL" id="CAG4947696.1"/>
    </source>
</evidence>
<dbReference type="AlphaFoldDB" id="A0A8S3W9Y5"/>
<dbReference type="Proteomes" id="UP000691718">
    <property type="component" value="Unassembled WGS sequence"/>
</dbReference>
<keyword evidence="2" id="KW-1185">Reference proteome</keyword>
<accession>A0A8S3W9Y5</accession>
<reference evidence="1" key="1">
    <citation type="submission" date="2021-04" db="EMBL/GenBank/DDBJ databases">
        <authorList>
            <person name="Tunstrom K."/>
        </authorList>
    </citation>
    <scope>NUCLEOTIDE SEQUENCE</scope>
</reference>